<name>A0A1X0IBC5_9MYCO</name>
<dbReference type="Gene3D" id="3.40.50.1820">
    <property type="entry name" value="alpha/beta hydrolase"/>
    <property type="match status" value="1"/>
</dbReference>
<dbReference type="InterPro" id="IPR029058">
    <property type="entry name" value="AB_hydrolase_fold"/>
</dbReference>
<keyword evidence="2 3" id="KW-0378">Hydrolase</keyword>
<dbReference type="InterPro" id="IPR019826">
    <property type="entry name" value="Carboxylesterase_B_AS"/>
</dbReference>
<comment type="similarity">
    <text evidence="1 3">Belongs to the type-B carboxylesterase/lipase family.</text>
</comment>
<sequence>MPGDSLVVDTVYGPVRGADLGQVRAWKGVRYAAPPVRALRFRAPQAPARWTQVADATRYGPACPQPVFPNMPLDLGAPQGEDCLRLNVWASSGTQPGDRKPVMVWLHGGAYVLGSGSQALYDGRRLVSGGDVVVVTVNYRVGALGFMDLSSFTTSRRRFDSNVGLRDVLAALAWVRDNIAAFGGDPRNVTLFGESAGAGIVTTLLACPAAEGLFARAIAQSSPATSVYDRRRAQRVAETVLERLDVDADRLPEVPTAVLLAASQEVFDEVPVRNPGILAFVPIIDGELLDDYPVKRVQEGRSLAVPLIIGTNRHEAALFRLMRSRLMPITPRAITSMFDQIAAEQPDLQLPTEEQIGSAYSRFRRRARSLSIATDVGFRMPSVWLAEGHSRIAPVFLYRFDYATPLLKLLLVNAAHATELPYVWGNLGGPKDPTLKLGGAETAKAVSRRMRTRWINFAARADPAGPPGEPEWTPYRAADRACLVIDKRDTVARDVDARIRAAWGSEMVGFR</sequence>
<dbReference type="SUPFAM" id="SSF53474">
    <property type="entry name" value="alpha/beta-Hydrolases"/>
    <property type="match status" value="1"/>
</dbReference>
<dbReference type="GO" id="GO:0016787">
    <property type="term" value="F:hydrolase activity"/>
    <property type="evidence" value="ECO:0007669"/>
    <property type="project" value="UniProtKB-KW"/>
</dbReference>
<dbReference type="ESTHER" id="9myco-a0a1x0ibc5">
    <property type="family name" value="Carb_B_Bacteria"/>
</dbReference>
<dbReference type="InterPro" id="IPR050309">
    <property type="entry name" value="Type-B_Carboxylest/Lipase"/>
</dbReference>
<dbReference type="EMBL" id="MVIE01000014">
    <property type="protein sequence ID" value="ORB40895.1"/>
    <property type="molecule type" value="Genomic_DNA"/>
</dbReference>
<dbReference type="EC" id="3.1.1.-" evidence="3"/>
<feature type="domain" description="Carboxylesterase type B" evidence="4">
    <location>
        <begin position="5"/>
        <end position="493"/>
    </location>
</feature>
<dbReference type="STRING" id="590652.BST39_13365"/>
<dbReference type="AlphaFoldDB" id="A0A1X0IBC5"/>
<dbReference type="RefSeq" id="WP_083172185.1">
    <property type="nucleotide sequence ID" value="NZ_AP022619.1"/>
</dbReference>
<gene>
    <name evidence="5" type="ORF">BST39_13365</name>
</gene>
<evidence type="ECO:0000259" key="4">
    <source>
        <dbReference type="Pfam" id="PF00135"/>
    </source>
</evidence>
<accession>A0A1X0IBC5</accession>
<dbReference type="Proteomes" id="UP000192513">
    <property type="component" value="Unassembled WGS sequence"/>
</dbReference>
<keyword evidence="6" id="KW-1185">Reference proteome</keyword>
<evidence type="ECO:0000313" key="5">
    <source>
        <dbReference type="EMBL" id="ORB40895.1"/>
    </source>
</evidence>
<protein>
    <recommendedName>
        <fullName evidence="3">Carboxylic ester hydrolase</fullName>
        <ecNumber evidence="3">3.1.1.-</ecNumber>
    </recommendedName>
</protein>
<dbReference type="OrthoDB" id="3199405at2"/>
<dbReference type="InterPro" id="IPR002018">
    <property type="entry name" value="CarbesteraseB"/>
</dbReference>
<reference evidence="5 6" key="1">
    <citation type="submission" date="2017-02" db="EMBL/GenBank/DDBJ databases">
        <title>The new phylogeny of genus Mycobacterium.</title>
        <authorList>
            <person name="Tortoli E."/>
            <person name="Trovato A."/>
            <person name="Cirillo D.M."/>
        </authorList>
    </citation>
    <scope>NUCLEOTIDE SEQUENCE [LARGE SCALE GENOMIC DNA]</scope>
    <source>
        <strain evidence="5 6">DSM 45000</strain>
    </source>
</reference>
<dbReference type="PANTHER" id="PTHR11559">
    <property type="entry name" value="CARBOXYLESTERASE"/>
    <property type="match status" value="1"/>
</dbReference>
<comment type="caution">
    <text evidence="5">The sequence shown here is derived from an EMBL/GenBank/DDBJ whole genome shotgun (WGS) entry which is preliminary data.</text>
</comment>
<dbReference type="PROSITE" id="PS00122">
    <property type="entry name" value="CARBOXYLESTERASE_B_1"/>
    <property type="match status" value="1"/>
</dbReference>
<evidence type="ECO:0000313" key="6">
    <source>
        <dbReference type="Proteomes" id="UP000192513"/>
    </source>
</evidence>
<evidence type="ECO:0000256" key="2">
    <source>
        <dbReference type="ARBA" id="ARBA00022801"/>
    </source>
</evidence>
<proteinExistence type="inferred from homology"/>
<dbReference type="Pfam" id="PF00135">
    <property type="entry name" value="COesterase"/>
    <property type="match status" value="1"/>
</dbReference>
<organism evidence="5 6">
    <name type="scientific">Mycobacterium paraseoulense</name>
    <dbReference type="NCBI Taxonomy" id="590652"/>
    <lineage>
        <taxon>Bacteria</taxon>
        <taxon>Bacillati</taxon>
        <taxon>Actinomycetota</taxon>
        <taxon>Actinomycetes</taxon>
        <taxon>Mycobacteriales</taxon>
        <taxon>Mycobacteriaceae</taxon>
        <taxon>Mycobacterium</taxon>
    </lineage>
</organism>
<evidence type="ECO:0000256" key="1">
    <source>
        <dbReference type="ARBA" id="ARBA00005964"/>
    </source>
</evidence>
<evidence type="ECO:0000256" key="3">
    <source>
        <dbReference type="RuleBase" id="RU361235"/>
    </source>
</evidence>